<dbReference type="AlphaFoldDB" id="A0AAV2Q972"/>
<keyword evidence="1" id="KW-0472">Membrane</keyword>
<comment type="caution">
    <text evidence="2">The sequence shown here is derived from an EMBL/GenBank/DDBJ whole genome shotgun (WGS) entry which is preliminary data.</text>
</comment>
<feature type="transmembrane region" description="Helical" evidence="1">
    <location>
        <begin position="58"/>
        <end position="77"/>
    </location>
</feature>
<organism evidence="2 3">
    <name type="scientific">Meganyctiphanes norvegica</name>
    <name type="common">Northern krill</name>
    <name type="synonym">Thysanopoda norvegica</name>
    <dbReference type="NCBI Taxonomy" id="48144"/>
    <lineage>
        <taxon>Eukaryota</taxon>
        <taxon>Metazoa</taxon>
        <taxon>Ecdysozoa</taxon>
        <taxon>Arthropoda</taxon>
        <taxon>Crustacea</taxon>
        <taxon>Multicrustacea</taxon>
        <taxon>Malacostraca</taxon>
        <taxon>Eumalacostraca</taxon>
        <taxon>Eucarida</taxon>
        <taxon>Euphausiacea</taxon>
        <taxon>Euphausiidae</taxon>
        <taxon>Meganyctiphanes</taxon>
    </lineage>
</organism>
<evidence type="ECO:0000256" key="1">
    <source>
        <dbReference type="SAM" id="Phobius"/>
    </source>
</evidence>
<proteinExistence type="predicted"/>
<protein>
    <submittedName>
        <fullName evidence="2">Uncharacterized protein</fullName>
    </submittedName>
</protein>
<keyword evidence="3" id="KW-1185">Reference proteome</keyword>
<dbReference type="EMBL" id="CAXKWB010005025">
    <property type="protein sequence ID" value="CAL4076334.1"/>
    <property type="molecule type" value="Genomic_DNA"/>
</dbReference>
<gene>
    <name evidence="2" type="ORF">MNOR_LOCUS10116</name>
</gene>
<name>A0AAV2Q972_MEGNR</name>
<sequence>MNITNFDLKLEKWNLTDPDSPMNKKLDIGELTFLILDPIVILGGTFIALVRATGVYDLIVQALNILSASFGFFAIALDEFRADGETGFNYFNFLFTIAETILDTMEVIRLSVILGSTMVLDTGFFFGF</sequence>
<dbReference type="Proteomes" id="UP001497623">
    <property type="component" value="Unassembled WGS sequence"/>
</dbReference>
<feature type="transmembrane region" description="Helical" evidence="1">
    <location>
        <begin position="31"/>
        <end position="52"/>
    </location>
</feature>
<evidence type="ECO:0000313" key="3">
    <source>
        <dbReference type="Proteomes" id="UP001497623"/>
    </source>
</evidence>
<accession>A0AAV2Q972</accession>
<evidence type="ECO:0000313" key="2">
    <source>
        <dbReference type="EMBL" id="CAL4076334.1"/>
    </source>
</evidence>
<keyword evidence="1" id="KW-1133">Transmembrane helix</keyword>
<reference evidence="2 3" key="1">
    <citation type="submission" date="2024-05" db="EMBL/GenBank/DDBJ databases">
        <authorList>
            <person name="Wallberg A."/>
        </authorList>
    </citation>
    <scope>NUCLEOTIDE SEQUENCE [LARGE SCALE GENOMIC DNA]</scope>
</reference>
<keyword evidence="1" id="KW-0812">Transmembrane</keyword>